<protein>
    <submittedName>
        <fullName evidence="2">Uncharacterized protein</fullName>
    </submittedName>
</protein>
<keyword evidence="1" id="KW-1185">Reference proteome</keyword>
<name>A0A915KK03_ROMCU</name>
<accession>A0A915KK03</accession>
<proteinExistence type="predicted"/>
<dbReference type="AlphaFoldDB" id="A0A915KK03"/>
<dbReference type="WBParaSite" id="nRc.2.0.1.t39089-RA">
    <property type="protein sequence ID" value="nRc.2.0.1.t39089-RA"/>
    <property type="gene ID" value="nRc.2.0.1.g39089"/>
</dbReference>
<reference evidence="2" key="1">
    <citation type="submission" date="2022-11" db="UniProtKB">
        <authorList>
            <consortium name="WormBaseParasite"/>
        </authorList>
    </citation>
    <scope>IDENTIFICATION</scope>
</reference>
<evidence type="ECO:0000313" key="1">
    <source>
        <dbReference type="Proteomes" id="UP000887565"/>
    </source>
</evidence>
<sequence length="71" mass="7530">MPANNEVRLKGSKAIPLLEFQCGNGTKTTNFYTITVGGVSTAARGRQLGPKDSPVSVLYSVGGGVRLEKYQ</sequence>
<dbReference type="Proteomes" id="UP000887565">
    <property type="component" value="Unplaced"/>
</dbReference>
<organism evidence="1 2">
    <name type="scientific">Romanomermis culicivorax</name>
    <name type="common">Nematode worm</name>
    <dbReference type="NCBI Taxonomy" id="13658"/>
    <lineage>
        <taxon>Eukaryota</taxon>
        <taxon>Metazoa</taxon>
        <taxon>Ecdysozoa</taxon>
        <taxon>Nematoda</taxon>
        <taxon>Enoplea</taxon>
        <taxon>Dorylaimia</taxon>
        <taxon>Mermithida</taxon>
        <taxon>Mermithoidea</taxon>
        <taxon>Mermithidae</taxon>
        <taxon>Romanomermis</taxon>
    </lineage>
</organism>
<evidence type="ECO:0000313" key="2">
    <source>
        <dbReference type="WBParaSite" id="nRc.2.0.1.t39089-RA"/>
    </source>
</evidence>